<reference evidence="2 3" key="1">
    <citation type="submission" date="2017-09" db="EMBL/GenBank/DDBJ databases">
        <title>Depth-based differentiation of microbial function through sediment-hosted aquifers and enrichment of novel symbionts in the deep terrestrial subsurface.</title>
        <authorList>
            <person name="Probst A.J."/>
            <person name="Ladd B."/>
            <person name="Jarett J.K."/>
            <person name="Geller-Mcgrath D.E."/>
            <person name="Sieber C.M."/>
            <person name="Emerson J.B."/>
            <person name="Anantharaman K."/>
            <person name="Thomas B.C."/>
            <person name="Malmstrom R."/>
            <person name="Stieglmeier M."/>
            <person name="Klingl A."/>
            <person name="Woyke T."/>
            <person name="Ryan C.M."/>
            <person name="Banfield J.F."/>
        </authorList>
    </citation>
    <scope>NUCLEOTIDE SEQUENCE [LARGE SCALE GENOMIC DNA]</scope>
    <source>
        <strain evidence="2">CG22_combo_CG10-13_8_21_14_all_33_16</strain>
    </source>
</reference>
<accession>A0A2H0C3F0</accession>
<comment type="caution">
    <text evidence="2">The sequence shown here is derived from an EMBL/GenBank/DDBJ whole genome shotgun (WGS) entry which is preliminary data.</text>
</comment>
<proteinExistence type="predicted"/>
<dbReference type="EMBL" id="PCTD01000108">
    <property type="protein sequence ID" value="PIP64437.1"/>
    <property type="molecule type" value="Genomic_DNA"/>
</dbReference>
<dbReference type="AlphaFoldDB" id="A0A2H0C3F0"/>
<evidence type="ECO:0000259" key="1">
    <source>
        <dbReference type="Pfam" id="PF01936"/>
    </source>
</evidence>
<gene>
    <name evidence="2" type="ORF">COW96_02505</name>
</gene>
<dbReference type="Proteomes" id="UP000230802">
    <property type="component" value="Unassembled WGS sequence"/>
</dbReference>
<dbReference type="PANTHER" id="PTHR35458:SF2">
    <property type="entry name" value="SLR0755 PROTEIN"/>
    <property type="match status" value="1"/>
</dbReference>
<sequence length="165" mass="19298">MFAFIDSQNLNLGILSQGWELDFARFRVYLKAKYGVEKAFLFIGYLIGNQKLYTFLQESGYICIFKPVLEIKKGRKITVKGNVDAELVLHTMIEYENYSKAIIVSGDGDFHCLVKYLNEKGKLLRLIIPNRRKYSQLFWEFNPFIAFVDNLKDKLKKREASPKHD</sequence>
<dbReference type="InterPro" id="IPR021139">
    <property type="entry name" value="NYN"/>
</dbReference>
<evidence type="ECO:0000313" key="2">
    <source>
        <dbReference type="EMBL" id="PIP64437.1"/>
    </source>
</evidence>
<name>A0A2H0C3F0_9BACT</name>
<dbReference type="PANTHER" id="PTHR35458">
    <property type="entry name" value="SLR0755 PROTEIN"/>
    <property type="match status" value="1"/>
</dbReference>
<dbReference type="Gene3D" id="3.40.50.1010">
    <property type="entry name" value="5'-nuclease"/>
    <property type="match status" value="1"/>
</dbReference>
<dbReference type="Pfam" id="PF01936">
    <property type="entry name" value="NYN"/>
    <property type="match status" value="1"/>
</dbReference>
<organism evidence="2 3">
    <name type="scientific">Candidatus Roizmanbacteria bacterium CG22_combo_CG10-13_8_21_14_all_33_16</name>
    <dbReference type="NCBI Taxonomy" id="1974859"/>
    <lineage>
        <taxon>Bacteria</taxon>
        <taxon>Candidatus Roizmaniibacteriota</taxon>
    </lineage>
</organism>
<dbReference type="GO" id="GO:0004540">
    <property type="term" value="F:RNA nuclease activity"/>
    <property type="evidence" value="ECO:0007669"/>
    <property type="project" value="InterPro"/>
</dbReference>
<dbReference type="InterPro" id="IPR047140">
    <property type="entry name" value="LabA"/>
</dbReference>
<evidence type="ECO:0000313" key="3">
    <source>
        <dbReference type="Proteomes" id="UP000230802"/>
    </source>
</evidence>
<feature type="domain" description="NYN" evidence="1">
    <location>
        <begin position="4"/>
        <end position="128"/>
    </location>
</feature>
<protein>
    <recommendedName>
        <fullName evidence="1">NYN domain-containing protein</fullName>
    </recommendedName>
</protein>